<keyword evidence="7 15" id="KW-0106">Calcium</keyword>
<protein>
    <recommendedName>
        <fullName evidence="3 18">Peroxidase</fullName>
        <ecNumber evidence="3 18">1.11.1.7</ecNumber>
    </recommendedName>
</protein>
<dbReference type="GO" id="GO:0020037">
    <property type="term" value="F:heme binding"/>
    <property type="evidence" value="ECO:0007669"/>
    <property type="project" value="UniProtKB-UniRule"/>
</dbReference>
<feature type="chain" id="PRO_5044528431" description="Peroxidase" evidence="18">
    <location>
        <begin position="31"/>
        <end position="364"/>
    </location>
</feature>
<feature type="binding site" evidence="15">
    <location>
        <position position="87"/>
    </location>
    <ligand>
        <name>Ca(2+)</name>
        <dbReference type="ChEBI" id="CHEBI:29108"/>
        <label>1</label>
    </ligand>
</feature>
<keyword evidence="18" id="KW-0732">Signal</keyword>
<evidence type="ECO:0000256" key="12">
    <source>
        <dbReference type="ARBA" id="ARBA00023324"/>
    </source>
</evidence>
<comment type="cofactor">
    <cofactor evidence="15 18">
        <name>Ca(2+)</name>
        <dbReference type="ChEBI" id="CHEBI:29108"/>
    </cofactor>
    <text evidence="15 18">Binds 2 calcium ions per subunit.</text>
</comment>
<feature type="disulfide bond" evidence="17">
    <location>
        <begin position="211"/>
        <end position="243"/>
    </location>
</feature>
<feature type="binding site" evidence="14">
    <location>
        <position position="174"/>
    </location>
    <ligand>
        <name>substrate</name>
    </ligand>
</feature>
<dbReference type="PRINTS" id="PR00458">
    <property type="entry name" value="PEROXIDASE"/>
</dbReference>
<dbReference type="Proteomes" id="UP001633002">
    <property type="component" value="Unassembled WGS sequence"/>
</dbReference>
<dbReference type="InterPro" id="IPR019793">
    <property type="entry name" value="Peroxidases_heam-ligand_BS"/>
</dbReference>
<feature type="signal peptide" evidence="18">
    <location>
        <begin position="1"/>
        <end position="30"/>
    </location>
</feature>
<dbReference type="GO" id="GO:0046872">
    <property type="term" value="F:metal ion binding"/>
    <property type="evidence" value="ECO:0007669"/>
    <property type="project" value="UniProtKB-UniRule"/>
</dbReference>
<name>A0ABD3GK12_9MARC</name>
<dbReference type="CDD" id="cd00693">
    <property type="entry name" value="secretory_peroxidase"/>
    <property type="match status" value="1"/>
</dbReference>
<feature type="binding site" evidence="15">
    <location>
        <position position="85"/>
    </location>
    <ligand>
        <name>Ca(2+)</name>
        <dbReference type="ChEBI" id="CHEBI:29108"/>
        <label>1</label>
    </ligand>
</feature>
<dbReference type="PANTHER" id="PTHR31235">
    <property type="entry name" value="PEROXIDASE 25-RELATED"/>
    <property type="match status" value="1"/>
</dbReference>
<dbReference type="Gene3D" id="1.10.420.10">
    <property type="entry name" value="Peroxidase, domain 2"/>
    <property type="match status" value="1"/>
</dbReference>
<evidence type="ECO:0000256" key="1">
    <source>
        <dbReference type="ARBA" id="ARBA00000189"/>
    </source>
</evidence>
<evidence type="ECO:0000256" key="11">
    <source>
        <dbReference type="ARBA" id="ARBA00023180"/>
    </source>
</evidence>
<evidence type="ECO:0000313" key="22">
    <source>
        <dbReference type="Proteomes" id="UP001633002"/>
    </source>
</evidence>
<keyword evidence="18" id="KW-0964">Secreted</keyword>
<comment type="caution">
    <text evidence="21">The sequence shown here is derived from an EMBL/GenBank/DDBJ whole genome shotgun (WGS) entry which is preliminary data.</text>
</comment>
<dbReference type="PROSITE" id="PS50873">
    <property type="entry name" value="PEROXIDASE_4"/>
    <property type="match status" value="1"/>
</dbReference>
<keyword evidence="12 18" id="KW-0376">Hydrogen peroxide</keyword>
<dbReference type="AlphaFoldDB" id="A0ABD3GK12"/>
<evidence type="ECO:0000259" key="20">
    <source>
        <dbReference type="PROSITE" id="PS50873"/>
    </source>
</evidence>
<dbReference type="FunFam" id="1.10.520.10:FF:000001">
    <property type="entry name" value="Peroxidase"/>
    <property type="match status" value="1"/>
</dbReference>
<evidence type="ECO:0000256" key="2">
    <source>
        <dbReference type="ARBA" id="ARBA00006873"/>
    </source>
</evidence>
<dbReference type="InterPro" id="IPR033905">
    <property type="entry name" value="Secretory_peroxidase"/>
</dbReference>
<evidence type="ECO:0000256" key="10">
    <source>
        <dbReference type="ARBA" id="ARBA00023157"/>
    </source>
</evidence>
<keyword evidence="8 18" id="KW-0560">Oxidoreductase</keyword>
<dbReference type="PROSITE" id="PS00435">
    <property type="entry name" value="PEROXIDASE_1"/>
    <property type="match status" value="1"/>
</dbReference>
<dbReference type="FunFam" id="1.10.420.10:FF:000001">
    <property type="entry name" value="Peroxidase"/>
    <property type="match status" value="1"/>
</dbReference>
<dbReference type="InterPro" id="IPR019794">
    <property type="entry name" value="Peroxidases_AS"/>
</dbReference>
<dbReference type="EC" id="1.11.1.7" evidence="3 18"/>
<feature type="binding site" evidence="15">
    <location>
        <position position="256"/>
    </location>
    <ligand>
        <name>Ca(2+)</name>
        <dbReference type="ChEBI" id="CHEBI:29108"/>
        <label>2</label>
    </ligand>
</feature>
<keyword evidence="5 18" id="KW-0349">Heme</keyword>
<evidence type="ECO:0000256" key="15">
    <source>
        <dbReference type="PIRSR" id="PIRSR600823-3"/>
    </source>
</evidence>
<evidence type="ECO:0000313" key="21">
    <source>
        <dbReference type="EMBL" id="KAL3678340.1"/>
    </source>
</evidence>
<dbReference type="GO" id="GO:0005576">
    <property type="term" value="C:extracellular region"/>
    <property type="evidence" value="ECO:0007669"/>
    <property type="project" value="UniProtKB-SubCell"/>
</dbReference>
<reference evidence="21 22" key="1">
    <citation type="submission" date="2024-09" db="EMBL/GenBank/DDBJ databases">
        <title>Chromosome-scale assembly of Riccia sorocarpa.</title>
        <authorList>
            <person name="Paukszto L."/>
        </authorList>
    </citation>
    <scope>NUCLEOTIDE SEQUENCE [LARGE SCALE GENOMIC DNA]</scope>
    <source>
        <strain evidence="21">LP-2024</strain>
        <tissue evidence="21">Aerial parts of the thallus</tissue>
    </source>
</reference>
<evidence type="ECO:0000256" key="19">
    <source>
        <dbReference type="SAM" id="MobiDB-lite"/>
    </source>
</evidence>
<feature type="domain" description="Plant heme peroxidase family profile" evidence="20">
    <location>
        <begin position="36"/>
        <end position="338"/>
    </location>
</feature>
<comment type="subcellular location">
    <subcellularLocation>
        <location evidence="18">Secreted</location>
    </subcellularLocation>
</comment>
<feature type="disulfide bond" evidence="17">
    <location>
        <begin position="79"/>
        <end position="84"/>
    </location>
</feature>
<evidence type="ECO:0000256" key="6">
    <source>
        <dbReference type="ARBA" id="ARBA00022723"/>
    </source>
</evidence>
<accession>A0ABD3GK12</accession>
<feature type="binding site" description="axial binding residue" evidence="15">
    <location>
        <position position="204"/>
    </location>
    <ligand>
        <name>heme b</name>
        <dbReference type="ChEBI" id="CHEBI:60344"/>
    </ligand>
    <ligandPart>
        <name>Fe</name>
        <dbReference type="ChEBI" id="CHEBI:18248"/>
    </ligandPart>
</feature>
<dbReference type="GO" id="GO:0140825">
    <property type="term" value="F:lactoperoxidase activity"/>
    <property type="evidence" value="ECO:0007669"/>
    <property type="project" value="UniProtKB-EC"/>
</dbReference>
<comment type="similarity">
    <text evidence="18">Belongs to the peroxidase family. Classical plant (class III) peroxidase subfamily.</text>
</comment>
<evidence type="ECO:0000256" key="8">
    <source>
        <dbReference type="ARBA" id="ARBA00023002"/>
    </source>
</evidence>
<feature type="region of interest" description="Disordered" evidence="19">
    <location>
        <begin position="338"/>
        <end position="364"/>
    </location>
</feature>
<dbReference type="Gene3D" id="1.10.520.10">
    <property type="match status" value="1"/>
</dbReference>
<dbReference type="PROSITE" id="PS00436">
    <property type="entry name" value="PEROXIDASE_2"/>
    <property type="match status" value="1"/>
</dbReference>
<feature type="binding site" evidence="15">
    <location>
        <position position="205"/>
    </location>
    <ligand>
        <name>Ca(2+)</name>
        <dbReference type="ChEBI" id="CHEBI:29108"/>
        <label>2</label>
    </ligand>
</feature>
<proteinExistence type="inferred from homology"/>
<keyword evidence="11" id="KW-0325">Glycoprotein</keyword>
<feature type="site" description="Transition state stabilizer" evidence="16">
    <location>
        <position position="73"/>
    </location>
</feature>
<evidence type="ECO:0000256" key="16">
    <source>
        <dbReference type="PIRSR" id="PIRSR600823-4"/>
    </source>
</evidence>
<feature type="binding site" evidence="15">
    <location>
        <position position="99"/>
    </location>
    <ligand>
        <name>Ca(2+)</name>
        <dbReference type="ChEBI" id="CHEBI:29108"/>
        <label>1</label>
    </ligand>
</feature>
<keyword evidence="9 15" id="KW-0408">Iron</keyword>
<feature type="binding site" evidence="15">
    <location>
        <position position="81"/>
    </location>
    <ligand>
        <name>Ca(2+)</name>
        <dbReference type="ChEBI" id="CHEBI:29108"/>
        <label>1</label>
    </ligand>
</feature>
<comment type="catalytic activity">
    <reaction evidence="1 18">
        <text>2 a phenolic donor + H2O2 = 2 a phenolic radical donor + 2 H2O</text>
        <dbReference type="Rhea" id="RHEA:56136"/>
        <dbReference type="ChEBI" id="CHEBI:15377"/>
        <dbReference type="ChEBI" id="CHEBI:16240"/>
        <dbReference type="ChEBI" id="CHEBI:139520"/>
        <dbReference type="ChEBI" id="CHEBI:139521"/>
        <dbReference type="EC" id="1.11.1.7"/>
    </reaction>
</comment>
<dbReference type="Pfam" id="PF00141">
    <property type="entry name" value="peroxidase"/>
    <property type="match status" value="1"/>
</dbReference>
<keyword evidence="10 17" id="KW-1015">Disulfide bond</keyword>
<feature type="active site" description="Proton acceptor" evidence="13">
    <location>
        <position position="77"/>
    </location>
</feature>
<comment type="function">
    <text evidence="18">Removal of H(2)O(2), oxidation of toxic reductants, biosynthesis and degradation of lignin, suberization, auxin catabolism, response to environmental stresses such as wounding, pathogen attack and oxidative stress.</text>
</comment>
<feature type="binding site" evidence="15">
    <location>
        <position position="83"/>
    </location>
    <ligand>
        <name>Ca(2+)</name>
        <dbReference type="ChEBI" id="CHEBI:29108"/>
        <label>1</label>
    </ligand>
</feature>
<keyword evidence="4 18" id="KW-0575">Peroxidase</keyword>
<dbReference type="InterPro" id="IPR000823">
    <property type="entry name" value="Peroxidase_pln"/>
</dbReference>
<evidence type="ECO:0000256" key="14">
    <source>
        <dbReference type="PIRSR" id="PIRSR600823-2"/>
    </source>
</evidence>
<feature type="binding site" evidence="15">
    <location>
        <position position="78"/>
    </location>
    <ligand>
        <name>Ca(2+)</name>
        <dbReference type="ChEBI" id="CHEBI:29108"/>
        <label>1</label>
    </ligand>
</feature>
<dbReference type="GO" id="GO:0006979">
    <property type="term" value="P:response to oxidative stress"/>
    <property type="evidence" value="ECO:0007669"/>
    <property type="project" value="UniProtKB-UniRule"/>
</dbReference>
<comment type="similarity">
    <text evidence="2">Belongs to the peroxidase family. Ascorbate peroxidase subfamily.</text>
</comment>
<evidence type="ECO:0000256" key="18">
    <source>
        <dbReference type="RuleBase" id="RU362060"/>
    </source>
</evidence>
<dbReference type="PRINTS" id="PR00461">
    <property type="entry name" value="PLPEROXIDASE"/>
</dbReference>
<evidence type="ECO:0000256" key="5">
    <source>
        <dbReference type="ARBA" id="ARBA00022617"/>
    </source>
</evidence>
<dbReference type="InterPro" id="IPR010255">
    <property type="entry name" value="Haem_peroxidase_sf"/>
</dbReference>
<organism evidence="21 22">
    <name type="scientific">Riccia sorocarpa</name>
    <dbReference type="NCBI Taxonomy" id="122646"/>
    <lineage>
        <taxon>Eukaryota</taxon>
        <taxon>Viridiplantae</taxon>
        <taxon>Streptophyta</taxon>
        <taxon>Embryophyta</taxon>
        <taxon>Marchantiophyta</taxon>
        <taxon>Marchantiopsida</taxon>
        <taxon>Marchantiidae</taxon>
        <taxon>Marchantiales</taxon>
        <taxon>Ricciaceae</taxon>
        <taxon>Riccia</taxon>
    </lineage>
</organism>
<feature type="compositionally biased region" description="Low complexity" evidence="19">
    <location>
        <begin position="354"/>
        <end position="364"/>
    </location>
</feature>
<dbReference type="EMBL" id="JBJQOH010000007">
    <property type="protein sequence ID" value="KAL3678340.1"/>
    <property type="molecule type" value="Genomic_DNA"/>
</dbReference>
<keyword evidence="6 15" id="KW-0479">Metal-binding</keyword>
<dbReference type="SUPFAM" id="SSF48113">
    <property type="entry name" value="Heme-dependent peroxidases"/>
    <property type="match status" value="1"/>
</dbReference>
<sequence>MGSSGLNTNFTRSVHLVSLLLLAVFAGVHGRHGFSDSSVDFYTKECPAARRLVASTVRSAIRTDRGIAAALLRLHFHDCFVRGCDASILLDGSNGAQAEKDSFINANSIRGYEVIDSIKAVVEKFCPGKVSCSDIVTLAARDAIVQIGGPSWKVSSGRRDGLVSNVNDPLGNLPPPFGDYSTLVSMFAAKGFSDDEMVTLSGAHTIGVTHCGVIENRLYNSSGPDGVDPTLDASYAAQLKTQCPFGTGRANAIKMDPTFGGNVFDSNYFRNVQKNKGIFTSDAALITNPRGKSFVQREASGLIRPFFQDFAAAMEKMSNIEVLKAPAGEIRRNCRVVNPKTTAAATPPLPSSPPNATTPAPANS</sequence>
<feature type="disulfide bond" evidence="17">
    <location>
        <begin position="46"/>
        <end position="126"/>
    </location>
</feature>
<evidence type="ECO:0000256" key="7">
    <source>
        <dbReference type="ARBA" id="ARBA00022837"/>
    </source>
</evidence>
<evidence type="ECO:0000256" key="13">
    <source>
        <dbReference type="PIRSR" id="PIRSR600823-1"/>
    </source>
</evidence>
<keyword evidence="22" id="KW-1185">Reference proteome</keyword>
<comment type="cofactor">
    <cofactor evidence="15 18">
        <name>heme b</name>
        <dbReference type="ChEBI" id="CHEBI:60344"/>
    </cofactor>
    <text evidence="15 18">Binds 1 heme b (iron(II)-protoporphyrin IX) group per subunit.</text>
</comment>
<evidence type="ECO:0000256" key="4">
    <source>
        <dbReference type="ARBA" id="ARBA00022559"/>
    </source>
</evidence>
<dbReference type="GO" id="GO:0042744">
    <property type="term" value="P:hydrogen peroxide catabolic process"/>
    <property type="evidence" value="ECO:0007669"/>
    <property type="project" value="UniProtKB-KW"/>
</dbReference>
<feature type="disulfide bond" evidence="17">
    <location>
        <begin position="132"/>
        <end position="334"/>
    </location>
</feature>
<dbReference type="InterPro" id="IPR002016">
    <property type="entry name" value="Haem_peroxidase"/>
</dbReference>
<gene>
    <name evidence="21" type="ORF">R1sor_021296</name>
</gene>
<evidence type="ECO:0000256" key="17">
    <source>
        <dbReference type="PIRSR" id="PIRSR600823-5"/>
    </source>
</evidence>
<evidence type="ECO:0000256" key="3">
    <source>
        <dbReference type="ARBA" id="ARBA00012313"/>
    </source>
</evidence>
<evidence type="ECO:0000256" key="9">
    <source>
        <dbReference type="ARBA" id="ARBA00023004"/>
    </source>
</evidence>
<feature type="binding site" evidence="15">
    <location>
        <position position="265"/>
    </location>
    <ligand>
        <name>Ca(2+)</name>
        <dbReference type="ChEBI" id="CHEBI:29108"/>
        <label>2</label>
    </ligand>
</feature>